<evidence type="ECO:0000313" key="2">
    <source>
        <dbReference type="EMBL" id="GLV57704.1"/>
    </source>
</evidence>
<keyword evidence="1" id="KW-0812">Transmembrane</keyword>
<keyword evidence="1" id="KW-0472">Membrane</keyword>
<feature type="transmembrane region" description="Helical" evidence="1">
    <location>
        <begin position="59"/>
        <end position="79"/>
    </location>
</feature>
<proteinExistence type="predicted"/>
<keyword evidence="1" id="KW-1133">Transmembrane helix</keyword>
<gene>
    <name evidence="2" type="ORF">KDH_45400</name>
</gene>
<sequence length="216" mass="23577">MPPPTPDEQTTPAESPNIMLTPARKRMGQAPLARAIKATLRPIFKLLYYTIRWIRSHKLAALLAILLIVGSVFATNYLLAGQIPFSPNTSTNTQQQSGQASSPVSSDVQDWLLALRSGDLNTMLNIQKSMSRQPDSSMYLLQFSEKYAQVKWTAISVNGASKGPDGMLDLFIEVDMTSTSTSSSSTSAATTITLWHFTTSPTGHIYTIDYVSGRSA</sequence>
<comment type="caution">
    <text evidence="2">The sequence shown here is derived from an EMBL/GenBank/DDBJ whole genome shotgun (WGS) entry which is preliminary data.</text>
</comment>
<keyword evidence="3" id="KW-1185">Reference proteome</keyword>
<dbReference type="Proteomes" id="UP001344906">
    <property type="component" value="Unassembled WGS sequence"/>
</dbReference>
<reference evidence="2 3" key="1">
    <citation type="submission" date="2023-02" db="EMBL/GenBank/DDBJ databases">
        <title>Dictyobacter halimunensis sp. nov., a new member of the class Ktedonobacteria from forest soil in a geothermal area.</title>
        <authorList>
            <person name="Rachmania M.K."/>
            <person name="Ningsih F."/>
            <person name="Sakai Y."/>
            <person name="Yabe S."/>
            <person name="Yokota A."/>
            <person name="Sjamsuridzal W."/>
        </authorList>
    </citation>
    <scope>NUCLEOTIDE SEQUENCE [LARGE SCALE GENOMIC DNA]</scope>
    <source>
        <strain evidence="2 3">S3.2.2.5</strain>
    </source>
</reference>
<evidence type="ECO:0000313" key="3">
    <source>
        <dbReference type="Proteomes" id="UP001344906"/>
    </source>
</evidence>
<organism evidence="2 3">
    <name type="scientific">Dictyobacter halimunensis</name>
    <dbReference type="NCBI Taxonomy" id="3026934"/>
    <lineage>
        <taxon>Bacteria</taxon>
        <taxon>Bacillati</taxon>
        <taxon>Chloroflexota</taxon>
        <taxon>Ktedonobacteria</taxon>
        <taxon>Ktedonobacterales</taxon>
        <taxon>Dictyobacteraceae</taxon>
        <taxon>Dictyobacter</taxon>
    </lineage>
</organism>
<accession>A0ABQ6FXZ3</accession>
<protein>
    <submittedName>
        <fullName evidence="2">Uncharacterized protein</fullName>
    </submittedName>
</protein>
<dbReference type="EMBL" id="BSRI01000002">
    <property type="protein sequence ID" value="GLV57704.1"/>
    <property type="molecule type" value="Genomic_DNA"/>
</dbReference>
<evidence type="ECO:0000256" key="1">
    <source>
        <dbReference type="SAM" id="Phobius"/>
    </source>
</evidence>
<name>A0ABQ6FXZ3_9CHLR</name>